<dbReference type="GO" id="GO:0006412">
    <property type="term" value="P:translation"/>
    <property type="evidence" value="ECO:0007669"/>
    <property type="project" value="InterPro"/>
</dbReference>
<evidence type="ECO:0000259" key="6">
    <source>
        <dbReference type="Pfam" id="PF16320"/>
    </source>
</evidence>
<evidence type="ECO:0000256" key="3">
    <source>
        <dbReference type="ARBA" id="ARBA00023274"/>
    </source>
</evidence>
<accession>A0A0H4T6U4</accession>
<dbReference type="Pfam" id="PF00542">
    <property type="entry name" value="Ribosomal_L12"/>
    <property type="match status" value="1"/>
</dbReference>
<keyword evidence="2 7" id="KW-0689">Ribosomal protein</keyword>
<evidence type="ECO:0000256" key="2">
    <source>
        <dbReference type="ARBA" id="ARBA00022980"/>
    </source>
</evidence>
<comment type="similarity">
    <text evidence="1">Belongs to the bacterial ribosomal protein bL12 family.</text>
</comment>
<organism evidence="7">
    <name type="scientific">uncultured Parcubacteria bacterium Rifle_16ft_4_minimus_37647</name>
    <dbReference type="NCBI Taxonomy" id="1665140"/>
    <lineage>
        <taxon>Bacteria</taxon>
        <taxon>Candidatus Parcubacteria</taxon>
        <taxon>environmental samples</taxon>
    </lineage>
</organism>
<evidence type="ECO:0000256" key="4">
    <source>
        <dbReference type="ARBA" id="ARBA00035412"/>
    </source>
</evidence>
<dbReference type="InterPro" id="IPR008932">
    <property type="entry name" value="Ribosomal_bL12_oligo"/>
</dbReference>
<dbReference type="InterPro" id="IPR036235">
    <property type="entry name" value="Ribosomal_bL12_oligo_N_sf"/>
</dbReference>
<keyword evidence="3" id="KW-0687">Ribonucleoprotein</keyword>
<evidence type="ECO:0000256" key="1">
    <source>
        <dbReference type="ARBA" id="ARBA00007197"/>
    </source>
</evidence>
<dbReference type="SUPFAM" id="SSF54736">
    <property type="entry name" value="ClpS-like"/>
    <property type="match status" value="1"/>
</dbReference>
<evidence type="ECO:0000259" key="5">
    <source>
        <dbReference type="Pfam" id="PF00542"/>
    </source>
</evidence>
<dbReference type="GO" id="GO:0003729">
    <property type="term" value="F:mRNA binding"/>
    <property type="evidence" value="ECO:0007669"/>
    <property type="project" value="TreeGrafter"/>
</dbReference>
<dbReference type="GO" id="GO:0022625">
    <property type="term" value="C:cytosolic large ribosomal subunit"/>
    <property type="evidence" value="ECO:0007669"/>
    <property type="project" value="TreeGrafter"/>
</dbReference>
<reference evidence="7" key="1">
    <citation type="journal article" date="2015" name="ISME J.">
        <title>Aquifer environment selects for microbial species cohorts in sediment and groundwater.</title>
        <authorList>
            <person name="Hug L.A."/>
            <person name="Thomas B.C."/>
            <person name="Brown C.T."/>
            <person name="Frischkorn K.R."/>
            <person name="Williams K.H."/>
            <person name="Tringe S.G."/>
            <person name="Banfield J.F."/>
        </authorList>
    </citation>
    <scope>NUCLEOTIDE SEQUENCE</scope>
</reference>
<protein>
    <recommendedName>
        <fullName evidence="4">50S ribosomal protein L7/L12</fullName>
    </recommendedName>
</protein>
<dbReference type="SUPFAM" id="SSF48300">
    <property type="entry name" value="Ribosomal protein L7/12, oligomerisation (N-terminal) domain"/>
    <property type="match status" value="1"/>
</dbReference>
<dbReference type="InterPro" id="IPR014719">
    <property type="entry name" value="Ribosomal_bL12_C/ClpS-like"/>
</dbReference>
<proteinExistence type="inferred from homology"/>
<evidence type="ECO:0000313" key="7">
    <source>
        <dbReference type="EMBL" id="AKQ02425.1"/>
    </source>
</evidence>
<dbReference type="InterPro" id="IPR000206">
    <property type="entry name" value="Ribosomal_bL12"/>
</dbReference>
<dbReference type="InterPro" id="IPR013823">
    <property type="entry name" value="Ribosomal_bL12_C"/>
</dbReference>
<dbReference type="NCBIfam" id="TIGR00855">
    <property type="entry name" value="L12"/>
    <property type="match status" value="1"/>
</dbReference>
<feature type="domain" description="Large ribosomal subunit protein bL12 oligomerization" evidence="6">
    <location>
        <begin position="25"/>
        <end position="65"/>
    </location>
</feature>
<dbReference type="GO" id="GO:0003735">
    <property type="term" value="F:structural constituent of ribosome"/>
    <property type="evidence" value="ECO:0007669"/>
    <property type="project" value="InterPro"/>
</dbReference>
<dbReference type="AlphaFoldDB" id="A0A0H4T6U4"/>
<dbReference type="PANTHER" id="PTHR45987:SF4">
    <property type="entry name" value="LARGE RIBOSOMAL SUBUNIT PROTEIN BL12M"/>
    <property type="match status" value="1"/>
</dbReference>
<name>A0A0H4T6U4_9BACT</name>
<dbReference type="Gene3D" id="1.20.5.710">
    <property type="entry name" value="Single helix bin"/>
    <property type="match status" value="1"/>
</dbReference>
<gene>
    <name evidence="7" type="primary">rplL</name>
</gene>
<dbReference type="Pfam" id="PF16320">
    <property type="entry name" value="Ribosomal_L12_N"/>
    <property type="match status" value="1"/>
</dbReference>
<sequence length="109" mass="11664">MAEETKEEGQEKLSPEMEALTKKFEKLISEIEKLSVMELAELVQVLEKKFGVSAAAPVAGAAGGAEVEEKDSFNVMLKASGEQKINVIKAVREITGLGLKESGATAELQ</sequence>
<dbReference type="PANTHER" id="PTHR45987">
    <property type="entry name" value="39S RIBOSOMAL PROTEIN L12"/>
    <property type="match status" value="1"/>
</dbReference>
<feature type="domain" description="Large ribosomal subunit protein bL12 C-terminal" evidence="5">
    <location>
        <begin position="73"/>
        <end position="103"/>
    </location>
</feature>
<dbReference type="EMBL" id="KT007000">
    <property type="protein sequence ID" value="AKQ02425.1"/>
    <property type="molecule type" value="Genomic_DNA"/>
</dbReference>
<dbReference type="Gene3D" id="3.30.1390.10">
    <property type="match status" value="1"/>
</dbReference>